<keyword evidence="4 9" id="KW-0997">Cell inner membrane</keyword>
<dbReference type="Pfam" id="PF04290">
    <property type="entry name" value="DctQ"/>
    <property type="match status" value="1"/>
</dbReference>
<feature type="transmembrane region" description="Helical" evidence="9">
    <location>
        <begin position="127"/>
        <end position="144"/>
    </location>
</feature>
<keyword evidence="3" id="KW-1003">Cell membrane</keyword>
<feature type="transmembrane region" description="Helical" evidence="9">
    <location>
        <begin position="85"/>
        <end position="107"/>
    </location>
</feature>
<evidence type="ECO:0000256" key="7">
    <source>
        <dbReference type="ARBA" id="ARBA00023136"/>
    </source>
</evidence>
<comment type="similarity">
    <text evidence="8 9">Belongs to the TRAP transporter small permease family.</text>
</comment>
<dbReference type="PANTHER" id="PTHR35011:SF2">
    <property type="entry name" value="2,3-DIKETO-L-GULONATE TRAP TRANSPORTER SMALL PERMEASE PROTEIN YIAM"/>
    <property type="match status" value="1"/>
</dbReference>
<protein>
    <recommendedName>
        <fullName evidence="9">TRAP transporter small permease protein</fullName>
    </recommendedName>
</protein>
<accession>A0ABN4X5B9</accession>
<evidence type="ECO:0000256" key="8">
    <source>
        <dbReference type="ARBA" id="ARBA00038436"/>
    </source>
</evidence>
<keyword evidence="5 9" id="KW-0812">Transmembrane</keyword>
<name>A0ABN4X5B9_9RHOB</name>
<keyword evidence="2 9" id="KW-0813">Transport</keyword>
<evidence type="ECO:0000256" key="9">
    <source>
        <dbReference type="RuleBase" id="RU369079"/>
    </source>
</evidence>
<dbReference type="InterPro" id="IPR055348">
    <property type="entry name" value="DctQ"/>
</dbReference>
<reference evidence="11 12" key="1">
    <citation type="submission" date="2017-01" db="EMBL/GenBank/DDBJ databases">
        <title>The complete genome sequence of a sulfur-oxidizing marine bacterium Thioclava sp. 25B10_4T.</title>
        <authorList>
            <person name="Liu Y."/>
            <person name="Lai Q."/>
            <person name="Shao Z."/>
        </authorList>
    </citation>
    <scope>NUCLEOTIDE SEQUENCE [LARGE SCALE GENOMIC DNA]</scope>
    <source>
        <strain evidence="11 12">25B10_4</strain>
    </source>
</reference>
<keyword evidence="12" id="KW-1185">Reference proteome</keyword>
<evidence type="ECO:0000256" key="3">
    <source>
        <dbReference type="ARBA" id="ARBA00022475"/>
    </source>
</evidence>
<evidence type="ECO:0000256" key="6">
    <source>
        <dbReference type="ARBA" id="ARBA00022989"/>
    </source>
</evidence>
<feature type="domain" description="Tripartite ATP-independent periplasmic transporters DctQ component" evidence="10">
    <location>
        <begin position="23"/>
        <end position="152"/>
    </location>
</feature>
<feature type="transmembrane region" description="Helical" evidence="9">
    <location>
        <begin position="47"/>
        <end position="64"/>
    </location>
</feature>
<dbReference type="InterPro" id="IPR007387">
    <property type="entry name" value="TRAP_DctQ"/>
</dbReference>
<gene>
    <name evidence="11" type="ORF">BMG03_04885</name>
</gene>
<evidence type="ECO:0000259" key="10">
    <source>
        <dbReference type="Pfam" id="PF04290"/>
    </source>
</evidence>
<keyword evidence="7 9" id="KW-0472">Membrane</keyword>
<dbReference type="Proteomes" id="UP000185622">
    <property type="component" value="Chromosome"/>
</dbReference>
<evidence type="ECO:0000313" key="11">
    <source>
        <dbReference type="EMBL" id="AQS47210.1"/>
    </source>
</evidence>
<evidence type="ECO:0000256" key="1">
    <source>
        <dbReference type="ARBA" id="ARBA00004429"/>
    </source>
</evidence>
<organism evidence="11 12">
    <name type="scientific">Thioclava nitratireducens</name>
    <dbReference type="NCBI Taxonomy" id="1915078"/>
    <lineage>
        <taxon>Bacteria</taxon>
        <taxon>Pseudomonadati</taxon>
        <taxon>Pseudomonadota</taxon>
        <taxon>Alphaproteobacteria</taxon>
        <taxon>Rhodobacterales</taxon>
        <taxon>Paracoccaceae</taxon>
        <taxon>Thioclava</taxon>
    </lineage>
</organism>
<dbReference type="RefSeq" id="WP_075777090.1">
    <property type="nucleotide sequence ID" value="NZ_CP019437.1"/>
</dbReference>
<evidence type="ECO:0000256" key="5">
    <source>
        <dbReference type="ARBA" id="ARBA00022692"/>
    </source>
</evidence>
<evidence type="ECO:0000256" key="2">
    <source>
        <dbReference type="ARBA" id="ARBA00022448"/>
    </source>
</evidence>
<dbReference type="PANTHER" id="PTHR35011">
    <property type="entry name" value="2,3-DIKETO-L-GULONATE TRAP TRANSPORTER SMALL PERMEASE PROTEIN YIAM"/>
    <property type="match status" value="1"/>
</dbReference>
<sequence>MQKLISLFYRGLDILLALLLAGMALMVFLNVILRYAFDSGIAVSEEMSRFFFVWLTFIGAVVAHHHHMHMGMETVVAAFGRRGRMVLMGLSEIVIIGCSAVLFIGTWKQLPINMTMGAPVTMMPMGFVYGTGLFTGAGIILISLDRLIRLLTGRMTDAEFARFAGQHHDAEDIEGRAS</sequence>
<proteinExistence type="inferred from homology"/>
<evidence type="ECO:0000313" key="12">
    <source>
        <dbReference type="Proteomes" id="UP000185622"/>
    </source>
</evidence>
<keyword evidence="6 9" id="KW-1133">Transmembrane helix</keyword>
<evidence type="ECO:0000256" key="4">
    <source>
        <dbReference type="ARBA" id="ARBA00022519"/>
    </source>
</evidence>
<feature type="transmembrane region" description="Helical" evidence="9">
    <location>
        <begin position="12"/>
        <end position="35"/>
    </location>
</feature>
<comment type="subunit">
    <text evidence="9">The complex comprises the extracytoplasmic solute receptor protein and the two transmembrane proteins.</text>
</comment>
<dbReference type="EMBL" id="CP019437">
    <property type="protein sequence ID" value="AQS47210.1"/>
    <property type="molecule type" value="Genomic_DNA"/>
</dbReference>
<comment type="function">
    <text evidence="9">Part of the tripartite ATP-independent periplasmic (TRAP) transport system.</text>
</comment>
<comment type="subcellular location">
    <subcellularLocation>
        <location evidence="1 9">Cell inner membrane</location>
        <topology evidence="1 9">Multi-pass membrane protein</topology>
    </subcellularLocation>
</comment>